<reference evidence="3" key="2">
    <citation type="submission" date="2021-12" db="EMBL/GenBank/DDBJ databases">
        <title>Resequencing data analysis of finger millet.</title>
        <authorList>
            <person name="Hatakeyama M."/>
            <person name="Aluri S."/>
            <person name="Balachadran M.T."/>
            <person name="Sivarajan S.R."/>
            <person name="Poveda L."/>
            <person name="Shimizu-Inatsugi R."/>
            <person name="Schlapbach R."/>
            <person name="Sreeman S.M."/>
            <person name="Shimizu K.K."/>
        </authorList>
    </citation>
    <scope>NUCLEOTIDE SEQUENCE</scope>
</reference>
<dbReference type="Pfam" id="PF14368">
    <property type="entry name" value="LTP_2"/>
    <property type="match status" value="1"/>
</dbReference>
<comment type="caution">
    <text evidence="3">The sequence shown here is derived from an EMBL/GenBank/DDBJ whole genome shotgun (WGS) entry which is preliminary data.</text>
</comment>
<evidence type="ECO:0000313" key="3">
    <source>
        <dbReference type="EMBL" id="GJN17439.1"/>
    </source>
</evidence>
<dbReference type="InterPro" id="IPR016140">
    <property type="entry name" value="Bifunc_inhib/LTP/seed_store"/>
</dbReference>
<sequence length="148" mass="16974">MAMATVSVQADDGCNNDIANLVNECKQFVLFPANPKIPPSDACCGVVQKVNIPCLCNKVDGKIEQMVCMEKVVYVAGYCKRPLAPGSKCGSKFFYVIFDLIQIFLYLLIIPYVYAWYKLFLHMLFISNLFRLHRSTRRKWTVNKWMTT</sequence>
<dbReference type="InterPro" id="IPR036312">
    <property type="entry name" value="Bifun_inhib/LTP/seed_sf"/>
</dbReference>
<name>A0AAV5E329_ELECO</name>
<dbReference type="PANTHER" id="PTHR33286:SF54">
    <property type="entry name" value="BIFUNCTIONAL INHIBITOR_LIPID-TRANSFER PROTEIN_SEED STORAGE 2S ALBUMIN SUPERFAMILY PROTEIN"/>
    <property type="match status" value="1"/>
</dbReference>
<dbReference type="PANTHER" id="PTHR33286">
    <property type="entry name" value="BIFUNCTIONAL INHIBITOR/LIPID-TRANSFER PROTEIN/SEED STORAGE 2S ALBUMIN SUPERFAMILY PROTEIN"/>
    <property type="match status" value="1"/>
</dbReference>
<evidence type="ECO:0000256" key="1">
    <source>
        <dbReference type="SAM" id="Phobius"/>
    </source>
</evidence>
<dbReference type="CDD" id="cd04660">
    <property type="entry name" value="nsLTP_like"/>
    <property type="match status" value="1"/>
</dbReference>
<reference evidence="3" key="1">
    <citation type="journal article" date="2018" name="DNA Res.">
        <title>Multiple hybrid de novo genome assembly of finger millet, an orphan allotetraploid crop.</title>
        <authorList>
            <person name="Hatakeyama M."/>
            <person name="Aluri S."/>
            <person name="Balachadran M.T."/>
            <person name="Sivarajan S.R."/>
            <person name="Patrignani A."/>
            <person name="Gruter S."/>
            <person name="Poveda L."/>
            <person name="Shimizu-Inatsugi R."/>
            <person name="Baeten J."/>
            <person name="Francoijs K.J."/>
            <person name="Nataraja K.N."/>
            <person name="Reddy Y.A.N."/>
            <person name="Phadnis S."/>
            <person name="Ravikumar R.L."/>
            <person name="Schlapbach R."/>
            <person name="Sreeman S.M."/>
            <person name="Shimizu K.K."/>
        </authorList>
    </citation>
    <scope>NUCLEOTIDE SEQUENCE</scope>
</reference>
<organism evidence="3 4">
    <name type="scientific">Eleusine coracana subsp. coracana</name>
    <dbReference type="NCBI Taxonomy" id="191504"/>
    <lineage>
        <taxon>Eukaryota</taxon>
        <taxon>Viridiplantae</taxon>
        <taxon>Streptophyta</taxon>
        <taxon>Embryophyta</taxon>
        <taxon>Tracheophyta</taxon>
        <taxon>Spermatophyta</taxon>
        <taxon>Magnoliopsida</taxon>
        <taxon>Liliopsida</taxon>
        <taxon>Poales</taxon>
        <taxon>Poaceae</taxon>
        <taxon>PACMAD clade</taxon>
        <taxon>Chloridoideae</taxon>
        <taxon>Cynodonteae</taxon>
        <taxon>Eleusininae</taxon>
        <taxon>Eleusine</taxon>
    </lineage>
</organism>
<accession>A0AAV5E329</accession>
<dbReference type="InterPro" id="IPR044741">
    <property type="entry name" value="NsLTP-like"/>
</dbReference>
<dbReference type="AlphaFoldDB" id="A0AAV5E329"/>
<dbReference type="Proteomes" id="UP001054889">
    <property type="component" value="Unassembled WGS sequence"/>
</dbReference>
<dbReference type="EMBL" id="BQKI01000073">
    <property type="protein sequence ID" value="GJN17439.1"/>
    <property type="molecule type" value="Genomic_DNA"/>
</dbReference>
<dbReference type="SUPFAM" id="SSF47699">
    <property type="entry name" value="Bifunctional inhibitor/lipid-transfer protein/seed storage 2S albumin"/>
    <property type="match status" value="1"/>
</dbReference>
<proteinExistence type="predicted"/>
<evidence type="ECO:0000313" key="4">
    <source>
        <dbReference type="Proteomes" id="UP001054889"/>
    </source>
</evidence>
<dbReference type="Gene3D" id="1.10.110.10">
    <property type="entry name" value="Plant lipid-transfer and hydrophobic proteins"/>
    <property type="match status" value="1"/>
</dbReference>
<keyword evidence="1" id="KW-1133">Transmembrane helix</keyword>
<evidence type="ECO:0000259" key="2">
    <source>
        <dbReference type="Pfam" id="PF14368"/>
    </source>
</evidence>
<keyword evidence="1" id="KW-0472">Membrane</keyword>
<feature type="domain" description="Bifunctional inhibitor/plant lipid transfer protein/seed storage helical" evidence="2">
    <location>
        <begin position="7"/>
        <end position="89"/>
    </location>
</feature>
<keyword evidence="4" id="KW-1185">Reference proteome</keyword>
<protein>
    <recommendedName>
        <fullName evidence="2">Bifunctional inhibitor/plant lipid transfer protein/seed storage helical domain-containing protein</fullName>
    </recommendedName>
</protein>
<keyword evidence="1" id="KW-0812">Transmembrane</keyword>
<gene>
    <name evidence="3" type="primary">gb04503</name>
    <name evidence="3" type="ORF">PR202_gb04503</name>
</gene>
<feature type="transmembrane region" description="Helical" evidence="1">
    <location>
        <begin position="93"/>
        <end position="109"/>
    </location>
</feature>